<dbReference type="EMBL" id="JAPNNL010000266">
    <property type="protein sequence ID" value="MDA0638661.1"/>
    <property type="molecule type" value="Genomic_DNA"/>
</dbReference>
<feature type="compositionally biased region" description="Polar residues" evidence="1">
    <location>
        <begin position="40"/>
        <end position="51"/>
    </location>
</feature>
<keyword evidence="3" id="KW-1185">Reference proteome</keyword>
<proteinExistence type="predicted"/>
<accession>A0ABT4SN39</accession>
<feature type="compositionally biased region" description="Basic and acidic residues" evidence="1">
    <location>
        <begin position="53"/>
        <end position="74"/>
    </location>
</feature>
<sequence>IAKGKRAVAQLARKQARNRPNHRPTTRRAQQRANPPKAQRNPSNNQSQSGRGLSEEQKRSIDDQMGVRRYESGELRSYTQSARKETEYTPWQGTGHGPASTRYESDTPRGGKVGKAGKALYLIWRIIRSID</sequence>
<evidence type="ECO:0000313" key="3">
    <source>
        <dbReference type="Proteomes" id="UP001144036"/>
    </source>
</evidence>
<dbReference type="Proteomes" id="UP001144036">
    <property type="component" value="Unassembled WGS sequence"/>
</dbReference>
<feature type="non-terminal residue" evidence="2">
    <location>
        <position position="1"/>
    </location>
</feature>
<organism evidence="2 3">
    <name type="scientific">Nonomuraea corallina</name>
    <dbReference type="NCBI Taxonomy" id="2989783"/>
    <lineage>
        <taxon>Bacteria</taxon>
        <taxon>Bacillati</taxon>
        <taxon>Actinomycetota</taxon>
        <taxon>Actinomycetes</taxon>
        <taxon>Streptosporangiales</taxon>
        <taxon>Streptosporangiaceae</taxon>
        <taxon>Nonomuraea</taxon>
    </lineage>
</organism>
<feature type="region of interest" description="Disordered" evidence="1">
    <location>
        <begin position="1"/>
        <end position="114"/>
    </location>
</feature>
<feature type="compositionally biased region" description="Basic residues" evidence="1">
    <location>
        <begin position="14"/>
        <end position="30"/>
    </location>
</feature>
<comment type="caution">
    <text evidence="2">The sequence shown here is derived from an EMBL/GenBank/DDBJ whole genome shotgun (WGS) entry which is preliminary data.</text>
</comment>
<dbReference type="RefSeq" id="WP_270159610.1">
    <property type="nucleotide sequence ID" value="NZ_JAPNNL010000266.1"/>
</dbReference>
<gene>
    <name evidence="2" type="ORF">OUY22_35075</name>
</gene>
<reference evidence="2" key="1">
    <citation type="submission" date="2022-11" db="EMBL/GenBank/DDBJ databases">
        <title>Nonomuraea corallina sp. nov., a new species of the genus Nonomuraea isolated from sea side sediment in Thai sea.</title>
        <authorList>
            <person name="Ngamcharungchit C."/>
            <person name="Matsumoto A."/>
            <person name="Suriyachadkun C."/>
            <person name="Panbangred W."/>
            <person name="Inahashi Y."/>
            <person name="Intra B."/>
        </authorList>
    </citation>
    <scope>NUCLEOTIDE SEQUENCE</scope>
    <source>
        <strain evidence="2">MCN248</strain>
    </source>
</reference>
<name>A0ABT4SN39_9ACTN</name>
<evidence type="ECO:0000256" key="1">
    <source>
        <dbReference type="SAM" id="MobiDB-lite"/>
    </source>
</evidence>
<evidence type="ECO:0000313" key="2">
    <source>
        <dbReference type="EMBL" id="MDA0638661.1"/>
    </source>
</evidence>
<protein>
    <submittedName>
        <fullName evidence="2">Uncharacterized protein</fullName>
    </submittedName>
</protein>